<name>A0A482WT46_LAOST</name>
<proteinExistence type="predicted"/>
<organism evidence="1 2">
    <name type="scientific">Laodelphax striatellus</name>
    <name type="common">Small brown planthopper</name>
    <name type="synonym">Delphax striatella</name>
    <dbReference type="NCBI Taxonomy" id="195883"/>
    <lineage>
        <taxon>Eukaryota</taxon>
        <taxon>Metazoa</taxon>
        <taxon>Ecdysozoa</taxon>
        <taxon>Arthropoda</taxon>
        <taxon>Hexapoda</taxon>
        <taxon>Insecta</taxon>
        <taxon>Pterygota</taxon>
        <taxon>Neoptera</taxon>
        <taxon>Paraneoptera</taxon>
        <taxon>Hemiptera</taxon>
        <taxon>Auchenorrhyncha</taxon>
        <taxon>Fulgoroidea</taxon>
        <taxon>Delphacidae</taxon>
        <taxon>Criomorphinae</taxon>
        <taxon>Laodelphax</taxon>
    </lineage>
</organism>
<dbReference type="InParanoid" id="A0A482WT46"/>
<gene>
    <name evidence="1" type="ORF">LSTR_LSTR009552</name>
</gene>
<dbReference type="Proteomes" id="UP000291343">
    <property type="component" value="Unassembled WGS sequence"/>
</dbReference>
<dbReference type="AlphaFoldDB" id="A0A482WT46"/>
<reference evidence="1 2" key="1">
    <citation type="journal article" date="2017" name="Gigascience">
        <title>Genome sequence of the small brown planthopper, Laodelphax striatellus.</title>
        <authorList>
            <person name="Zhu J."/>
            <person name="Jiang F."/>
            <person name="Wang X."/>
            <person name="Yang P."/>
            <person name="Bao Y."/>
            <person name="Zhao W."/>
            <person name="Wang W."/>
            <person name="Lu H."/>
            <person name="Wang Q."/>
            <person name="Cui N."/>
            <person name="Li J."/>
            <person name="Chen X."/>
            <person name="Luo L."/>
            <person name="Yu J."/>
            <person name="Kang L."/>
            <person name="Cui F."/>
        </authorList>
    </citation>
    <scope>NUCLEOTIDE SEQUENCE [LARGE SCALE GENOMIC DNA]</scope>
    <source>
        <strain evidence="1">Lst14</strain>
    </source>
</reference>
<dbReference type="EMBL" id="QKKF02026398">
    <property type="protein sequence ID" value="RZF36456.1"/>
    <property type="molecule type" value="Genomic_DNA"/>
</dbReference>
<accession>A0A482WT46</accession>
<protein>
    <submittedName>
        <fullName evidence="1">Uncharacterized protein</fullName>
    </submittedName>
</protein>
<keyword evidence="2" id="KW-1185">Reference proteome</keyword>
<comment type="caution">
    <text evidence="1">The sequence shown here is derived from an EMBL/GenBank/DDBJ whole genome shotgun (WGS) entry which is preliminary data.</text>
</comment>
<evidence type="ECO:0000313" key="2">
    <source>
        <dbReference type="Proteomes" id="UP000291343"/>
    </source>
</evidence>
<sequence length="162" mass="17287">MSQSLRARGVDAGWAQGLGTNNQSVDRDHLCPIVWLVSSAKAEPGCRAFPTAEATGVGAAGAKHLQKPRPTHRHSSSILLHSTRIQPAAACRCFSPDTGYSKPPIDQLLPALSPAGRPPTALSSALLCSLRSHRAQRKRVTLLRQLIATSRIASHRALHSPV</sequence>
<evidence type="ECO:0000313" key="1">
    <source>
        <dbReference type="EMBL" id="RZF36456.1"/>
    </source>
</evidence>